<dbReference type="EMBL" id="GEEE01015552">
    <property type="protein sequence ID" value="JAP47673.1"/>
    <property type="molecule type" value="Transcribed_RNA"/>
</dbReference>
<sequence>MRISHESHNDTMYPNKVINLSSKVLTKTEEKVLSKGMKYNPSDSNYLDFLANFESIISSTNLTEEEQFAIRSSTVHALNNRSKHSTLSCDERKALKALKQEKDIIILPADKGGATTILNKEDYTGKMLSLLKDDSTYKPLSADPTKSQNSCVEKALKRLTGRKLISEVLAKSLKQEEPTI</sequence>
<reference evidence="1" key="1">
    <citation type="submission" date="2016-01" db="EMBL/GenBank/DDBJ databases">
        <title>Reference transcriptome for the parasite Schistocephalus solidus: insights into the molecular evolution of parasitism.</title>
        <authorList>
            <person name="Hebert F.O."/>
            <person name="Grambauer S."/>
            <person name="Barber I."/>
            <person name="Landry C.R."/>
            <person name="Aubin-Horth N."/>
        </authorList>
    </citation>
    <scope>NUCLEOTIDE SEQUENCE</scope>
</reference>
<gene>
    <name evidence="1" type="ORF">TR160295</name>
</gene>
<organism evidence="1">
    <name type="scientific">Schistocephalus solidus</name>
    <name type="common">Tapeworm</name>
    <dbReference type="NCBI Taxonomy" id="70667"/>
    <lineage>
        <taxon>Eukaryota</taxon>
        <taxon>Metazoa</taxon>
        <taxon>Spiralia</taxon>
        <taxon>Lophotrochozoa</taxon>
        <taxon>Platyhelminthes</taxon>
        <taxon>Cestoda</taxon>
        <taxon>Eucestoda</taxon>
        <taxon>Diphyllobothriidea</taxon>
        <taxon>Diphyllobothriidae</taxon>
        <taxon>Schistocephalus</taxon>
    </lineage>
</organism>
<accession>A0A0X3P7P3</accession>
<evidence type="ECO:0000313" key="1">
    <source>
        <dbReference type="EMBL" id="JAP47673.1"/>
    </source>
</evidence>
<feature type="non-terminal residue" evidence="1">
    <location>
        <position position="180"/>
    </location>
</feature>
<name>A0A0X3P7P3_SCHSO</name>
<protein>
    <submittedName>
        <fullName evidence="1">Uncharacterized protein</fullName>
    </submittedName>
</protein>
<proteinExistence type="predicted"/>
<dbReference type="AlphaFoldDB" id="A0A0X3P7P3"/>